<name>A0A811UGR9_CERCA</name>
<dbReference type="Proteomes" id="UP000606786">
    <property type="component" value="Unassembled WGS sequence"/>
</dbReference>
<accession>A0A811UGR9</accession>
<evidence type="ECO:0000313" key="2">
    <source>
        <dbReference type="Proteomes" id="UP000606786"/>
    </source>
</evidence>
<comment type="caution">
    <text evidence="1">The sequence shown here is derived from an EMBL/GenBank/DDBJ whole genome shotgun (WGS) entry which is preliminary data.</text>
</comment>
<evidence type="ECO:0000313" key="1">
    <source>
        <dbReference type="EMBL" id="CAD6997538.1"/>
    </source>
</evidence>
<proteinExistence type="predicted"/>
<organism evidence="1 2">
    <name type="scientific">Ceratitis capitata</name>
    <name type="common">Mediterranean fruit fly</name>
    <name type="synonym">Tephritis capitata</name>
    <dbReference type="NCBI Taxonomy" id="7213"/>
    <lineage>
        <taxon>Eukaryota</taxon>
        <taxon>Metazoa</taxon>
        <taxon>Ecdysozoa</taxon>
        <taxon>Arthropoda</taxon>
        <taxon>Hexapoda</taxon>
        <taxon>Insecta</taxon>
        <taxon>Pterygota</taxon>
        <taxon>Neoptera</taxon>
        <taxon>Endopterygota</taxon>
        <taxon>Diptera</taxon>
        <taxon>Brachycera</taxon>
        <taxon>Muscomorpha</taxon>
        <taxon>Tephritoidea</taxon>
        <taxon>Tephritidae</taxon>
        <taxon>Ceratitis</taxon>
        <taxon>Ceratitis</taxon>
    </lineage>
</organism>
<gene>
    <name evidence="1" type="ORF">CCAP1982_LOCUS6177</name>
</gene>
<dbReference type="AlphaFoldDB" id="A0A811UGR9"/>
<sequence length="66" mass="7401">MITKGFLQITIDICENKKTNSNNGDKTKKERDKTIAVSGCEIIAEIAMLGFKGEMIFFSLSSYEFT</sequence>
<reference evidence="1" key="1">
    <citation type="submission" date="2020-11" db="EMBL/GenBank/DDBJ databases">
        <authorList>
            <person name="Whitehead M."/>
        </authorList>
    </citation>
    <scope>NUCLEOTIDE SEQUENCE</scope>
    <source>
        <strain evidence="1">EGII</strain>
    </source>
</reference>
<feature type="non-terminal residue" evidence="1">
    <location>
        <position position="66"/>
    </location>
</feature>
<keyword evidence="2" id="KW-1185">Reference proteome</keyword>
<dbReference type="EMBL" id="CAJHJT010000012">
    <property type="protein sequence ID" value="CAD6997538.1"/>
    <property type="molecule type" value="Genomic_DNA"/>
</dbReference>
<protein>
    <submittedName>
        <fullName evidence="1">(Mediterranean fruit fly) hypothetical protein</fullName>
    </submittedName>
</protein>